<feature type="compositionally biased region" description="Low complexity" evidence="1">
    <location>
        <begin position="921"/>
        <end position="934"/>
    </location>
</feature>
<reference evidence="3" key="1">
    <citation type="submission" date="2019-01" db="EMBL/GenBank/DDBJ databases">
        <title>Draft genome sequences of three monokaryotic isolates of the white-rot basidiomycete fungus Dichomitus squalens.</title>
        <authorList>
            <consortium name="DOE Joint Genome Institute"/>
            <person name="Lopez S.C."/>
            <person name="Andreopoulos B."/>
            <person name="Pangilinan J."/>
            <person name="Lipzen A."/>
            <person name="Riley R."/>
            <person name="Ahrendt S."/>
            <person name="Ng V."/>
            <person name="Barry K."/>
            <person name="Daum C."/>
            <person name="Grigoriev I.V."/>
            <person name="Hilden K.S."/>
            <person name="Makela M.R."/>
            <person name="de Vries R.P."/>
        </authorList>
    </citation>
    <scope>NUCLEOTIDE SEQUENCE [LARGE SCALE GENOMIC DNA]</scope>
    <source>
        <strain evidence="3">OM18370.1</strain>
    </source>
</reference>
<feature type="compositionally biased region" description="Basic and acidic residues" evidence="1">
    <location>
        <begin position="644"/>
        <end position="654"/>
    </location>
</feature>
<gene>
    <name evidence="3" type="ORF">BD311DRAFT_783857</name>
</gene>
<feature type="compositionally biased region" description="Polar residues" evidence="1">
    <location>
        <begin position="831"/>
        <end position="840"/>
    </location>
</feature>
<feature type="region of interest" description="Disordered" evidence="1">
    <location>
        <begin position="601"/>
        <end position="874"/>
    </location>
</feature>
<feature type="region of interest" description="Disordered" evidence="1">
    <location>
        <begin position="309"/>
        <end position="348"/>
    </location>
</feature>
<dbReference type="Proteomes" id="UP000292957">
    <property type="component" value="Unassembled WGS sequence"/>
</dbReference>
<keyword evidence="2" id="KW-1133">Transmembrane helix</keyword>
<feature type="compositionally biased region" description="Polar residues" evidence="1">
    <location>
        <begin position="861"/>
        <end position="874"/>
    </location>
</feature>
<feature type="compositionally biased region" description="Low complexity" evidence="1">
    <location>
        <begin position="475"/>
        <end position="507"/>
    </location>
</feature>
<evidence type="ECO:0000313" key="3">
    <source>
        <dbReference type="EMBL" id="TBU35157.1"/>
    </source>
</evidence>
<evidence type="ECO:0000256" key="1">
    <source>
        <dbReference type="SAM" id="MobiDB-lite"/>
    </source>
</evidence>
<feature type="compositionally biased region" description="Low complexity" evidence="1">
    <location>
        <begin position="668"/>
        <end position="682"/>
    </location>
</feature>
<feature type="compositionally biased region" description="Low complexity" evidence="1">
    <location>
        <begin position="751"/>
        <end position="790"/>
    </location>
</feature>
<feature type="compositionally biased region" description="Polar residues" evidence="1">
    <location>
        <begin position="320"/>
        <end position="341"/>
    </location>
</feature>
<feature type="region of interest" description="Disordered" evidence="1">
    <location>
        <begin position="888"/>
        <end position="946"/>
    </location>
</feature>
<sequence>MAQPSASPTPNVLKPPPAHSLPALLASPLFYPRKEFLRDHPRVVSAFALLTLAGTGFVRLYSFPDSVINGLRRLFDHQNLILSVRENAASHFFEFSLDTKPWANVKNLASEKLIVAILAVIFQYGYSFLSTIEYAREHDDRIAIAFSRPSTAPVNSSIPVVPNPNASCSTLPQAGPLLFAISFPSTSLLRVIEPPLPLTPAILQAVRSAWPRGISYEKKLGDSYEFKLKGYKWFQENTFSADSLQQILTLLGTLDRHSFTLLTSLTVGSRSRTRDLWIFVGPPENPSLDSPPASPAGSSLELKREITPQRTGISPEGQYHSRSASHPSPLKQVTPSNSSGGMSKLKKPFPRAQLPHAFQSDSSLNDHSLDNHGRLPSEVGSVDMTGVGTAHRRGASQTPTPEVFYTTGPVPDGNAYQREFNPWNRPLPTPVPRTNAPQLPAPSSWGRQHSRHYSVSSTDDPMLRGVIQDSPYDIARQSQSSSSNSSRLRRASSPLSASPLSNNPQPLHLTPTSEAPPPSQLAPGVVARHSADVPRPALSTHSSDPPRIPTPPLLGTTAFRDSGLSSSTGWRSTEIPITWTGKDPDPTTMAADTRLSVWRAAPHGPRERRASIDARTEVQAPTHPPLERRGSSGPVLPGSWAPTPKEEQKPHDVVESGPRVGCGAGTDAASPAIPTSTTSSSSNLNANMIPPTIKEQPSQEGDDGERRGNVRVQVPEQHRAEGEGARKSEAAWVGHTSTLDRQTFSPPSPPANGHANATPTAANPAKPAANPAKPAANPAKPAAAANGHANGEAHGSVRAQRSPNAPRASSISEGWVLINIDSNRKGGAASPSRSAGQGSALSAPPLKHQRSHSDSRIPTAMRTSPTGAGKSTMSAAAKAIVMIDAVDQAKEKQQSGGKLRRLLGRTQDKDKQDKSGGGGHASESSAGSGQSKAKQTVPVHIGKARK</sequence>
<dbReference type="PANTHER" id="PTHR38696">
    <property type="entry name" value="MEDIATOR OF RNA POLYMERASE II TRANSCRIPTION SUBUNIT 13"/>
    <property type="match status" value="1"/>
</dbReference>
<keyword evidence="2" id="KW-0812">Transmembrane</keyword>
<feature type="region of interest" description="Disordered" evidence="1">
    <location>
        <begin position="360"/>
        <end position="379"/>
    </location>
</feature>
<protein>
    <submittedName>
        <fullName evidence="3">Uncharacterized protein</fullName>
    </submittedName>
</protein>
<organism evidence="3">
    <name type="scientific">Dichomitus squalens</name>
    <dbReference type="NCBI Taxonomy" id="114155"/>
    <lineage>
        <taxon>Eukaryota</taxon>
        <taxon>Fungi</taxon>
        <taxon>Dikarya</taxon>
        <taxon>Basidiomycota</taxon>
        <taxon>Agaricomycotina</taxon>
        <taxon>Agaricomycetes</taxon>
        <taxon>Polyporales</taxon>
        <taxon>Polyporaceae</taxon>
        <taxon>Dichomitus</taxon>
    </lineage>
</organism>
<dbReference type="PANTHER" id="PTHR38696:SF1">
    <property type="entry name" value="MEDIATOR OF RNA POLYMERASE II TRANSCRIPTION SUBUNIT 13"/>
    <property type="match status" value="1"/>
</dbReference>
<feature type="compositionally biased region" description="Polar residues" evidence="1">
    <location>
        <begin position="735"/>
        <end position="745"/>
    </location>
</feature>
<feature type="region of interest" description="Disordered" evidence="1">
    <location>
        <begin position="414"/>
        <end position="588"/>
    </location>
</feature>
<proteinExistence type="predicted"/>
<feature type="compositionally biased region" description="Basic and acidic residues" evidence="1">
    <location>
        <begin position="604"/>
        <end position="616"/>
    </location>
</feature>
<name>A0A4Q9N561_9APHY</name>
<evidence type="ECO:0000256" key="2">
    <source>
        <dbReference type="SAM" id="Phobius"/>
    </source>
</evidence>
<feature type="compositionally biased region" description="Polar residues" evidence="1">
    <location>
        <begin position="799"/>
        <end position="812"/>
    </location>
</feature>
<accession>A0A4Q9N561</accession>
<feature type="transmembrane region" description="Helical" evidence="2">
    <location>
        <begin position="43"/>
        <end position="63"/>
    </location>
</feature>
<keyword evidence="2" id="KW-0472">Membrane</keyword>
<dbReference type="OrthoDB" id="3358646at2759"/>
<feature type="compositionally biased region" description="Basic and acidic residues" evidence="1">
    <location>
        <begin position="716"/>
        <end position="729"/>
    </location>
</feature>
<dbReference type="AlphaFoldDB" id="A0A4Q9N561"/>
<dbReference type="EMBL" id="ML143387">
    <property type="protein sequence ID" value="TBU35157.1"/>
    <property type="molecule type" value="Genomic_DNA"/>
</dbReference>